<comment type="catalytic activity">
    <reaction evidence="3">
        <text>L-arginine + H2O = L-citrulline + NH4(+)</text>
        <dbReference type="Rhea" id="RHEA:19597"/>
        <dbReference type="ChEBI" id="CHEBI:15377"/>
        <dbReference type="ChEBI" id="CHEBI:28938"/>
        <dbReference type="ChEBI" id="CHEBI:32682"/>
        <dbReference type="ChEBI" id="CHEBI:57743"/>
        <dbReference type="EC" id="3.5.3.6"/>
    </reaction>
</comment>
<evidence type="ECO:0000256" key="1">
    <source>
        <dbReference type="ARBA" id="ARBA00005213"/>
    </source>
</evidence>
<evidence type="ECO:0000256" key="3">
    <source>
        <dbReference type="ARBA" id="ARBA00049429"/>
    </source>
</evidence>
<dbReference type="Pfam" id="PF19420">
    <property type="entry name" value="DDAH_eukar"/>
    <property type="match status" value="1"/>
</dbReference>
<organism evidence="4 5">
    <name type="scientific">Pontibacter korlensis</name>
    <dbReference type="NCBI Taxonomy" id="400092"/>
    <lineage>
        <taxon>Bacteria</taxon>
        <taxon>Pseudomonadati</taxon>
        <taxon>Bacteroidota</taxon>
        <taxon>Cytophagia</taxon>
        <taxon>Cytophagales</taxon>
        <taxon>Hymenobacteraceae</taxon>
        <taxon>Pontibacter</taxon>
    </lineage>
</organism>
<dbReference type="PANTHER" id="PTHR47271">
    <property type="entry name" value="ARGININE DEIMINASE"/>
    <property type="match status" value="1"/>
</dbReference>
<reference evidence="4 5" key="1">
    <citation type="journal article" date="2015" name="Sci. Rep.">
        <title>Unraveling adaptation of Pontibacter korlensis to radiation and infertility in desert through complete genome and comparative transcriptomic analysis.</title>
        <authorList>
            <person name="Dai J."/>
            <person name="Dai W."/>
            <person name="Qiu C."/>
            <person name="Yang Z."/>
            <person name="Zhang Y."/>
            <person name="Zhou M."/>
            <person name="Zhang L."/>
            <person name="Fang C."/>
            <person name="Gao Q."/>
            <person name="Yang Q."/>
            <person name="Li X."/>
            <person name="Wang Z."/>
            <person name="Wang Z."/>
            <person name="Jia Z."/>
            <person name="Chen X."/>
        </authorList>
    </citation>
    <scope>NUCLEOTIDE SEQUENCE [LARGE SCALE GENOMIC DNA]</scope>
    <source>
        <strain evidence="4 5">X14-1T</strain>
    </source>
</reference>
<dbReference type="GO" id="GO:0019546">
    <property type="term" value="P:L-arginine deiminase pathway"/>
    <property type="evidence" value="ECO:0007669"/>
    <property type="project" value="TreeGrafter"/>
</dbReference>
<dbReference type="EMBL" id="CP009621">
    <property type="protein sequence ID" value="AKD03435.1"/>
    <property type="molecule type" value="Genomic_DNA"/>
</dbReference>
<dbReference type="AlphaFoldDB" id="A0A0E3ZFB0"/>
<accession>A0A0E3ZFB0</accession>
<evidence type="ECO:0000313" key="4">
    <source>
        <dbReference type="EMBL" id="AKD03435.1"/>
    </source>
</evidence>
<dbReference type="GO" id="GO:0016990">
    <property type="term" value="F:arginine deiminase activity"/>
    <property type="evidence" value="ECO:0007669"/>
    <property type="project" value="UniProtKB-EC"/>
</dbReference>
<keyword evidence="5" id="KW-1185">Reference proteome</keyword>
<evidence type="ECO:0000256" key="2">
    <source>
        <dbReference type="ARBA" id="ARBA00012171"/>
    </source>
</evidence>
<evidence type="ECO:0000313" key="5">
    <source>
        <dbReference type="Proteomes" id="UP000033109"/>
    </source>
</evidence>
<dbReference type="EC" id="3.5.3.6" evidence="2"/>
<dbReference type="Gene3D" id="3.75.10.10">
    <property type="entry name" value="L-arginine/glycine Amidinotransferase, Chain A"/>
    <property type="match status" value="1"/>
</dbReference>
<name>A0A0E3ZFB0_9BACT</name>
<dbReference type="HOGENOM" id="CLU_057463_2_0_10"/>
<gene>
    <name evidence="4" type="ORF">PKOR_10235</name>
</gene>
<proteinExistence type="predicted"/>
<dbReference type="PATRIC" id="fig|400092.3.peg.2243"/>
<protein>
    <recommendedName>
        <fullName evidence="2">arginine deiminase</fullName>
        <ecNumber evidence="2">3.5.3.6</ecNumber>
    </recommendedName>
</protein>
<dbReference type="SUPFAM" id="SSF55909">
    <property type="entry name" value="Pentein"/>
    <property type="match status" value="1"/>
</dbReference>
<dbReference type="PANTHER" id="PTHR47271:SF2">
    <property type="entry name" value="ARGININE DEIMINASE"/>
    <property type="match status" value="1"/>
</dbReference>
<dbReference type="STRING" id="400092.PKOR_10235"/>
<comment type="pathway">
    <text evidence="1">Amino-acid degradation; L-arginine degradation via ADI pathway; carbamoyl phosphate from L-arginine: step 1/2.</text>
</comment>
<sequence length="316" mass="35634">MLIITNPIIGLIFAVRKAPLDSIELIKTIKQYSETHTLQKVIIGRYENYSEAPAYVELVNEDQKNGLPQKEQLKEEFDTFRQVLTEAGVEVLVPDYVGKFVYDQLTPRDLGMVIGEKFLLCNMVKKSRRYESAGIFRYLHDIPGHEANIIIPDSPTCFIEGGDILVDKGNIFVAVSQRTNQEGVAFLEEQFGSEFNVVPVEARTLAEGENVLHLDCMFNPVGGRAALIYEEGFKQVPREILDNYDLIRVNKEQQRELATNILSLSQDRIISRDHSLCKPINEEIRKAGIDVVEIKFDAAPATGGSFRCCSLPLRRG</sequence>
<dbReference type="Proteomes" id="UP000033109">
    <property type="component" value="Chromosome"/>
</dbReference>
<dbReference type="KEGG" id="pko:PKOR_10235"/>